<accession>A0A8B6FGN7</accession>
<dbReference type="EMBL" id="UYJE01006879">
    <property type="protein sequence ID" value="VDI49872.1"/>
    <property type="molecule type" value="Genomic_DNA"/>
</dbReference>
<organism evidence="1 2">
    <name type="scientific">Mytilus galloprovincialis</name>
    <name type="common">Mediterranean mussel</name>
    <dbReference type="NCBI Taxonomy" id="29158"/>
    <lineage>
        <taxon>Eukaryota</taxon>
        <taxon>Metazoa</taxon>
        <taxon>Spiralia</taxon>
        <taxon>Lophotrochozoa</taxon>
        <taxon>Mollusca</taxon>
        <taxon>Bivalvia</taxon>
        <taxon>Autobranchia</taxon>
        <taxon>Pteriomorphia</taxon>
        <taxon>Mytilida</taxon>
        <taxon>Mytiloidea</taxon>
        <taxon>Mytilidae</taxon>
        <taxon>Mytilinae</taxon>
        <taxon>Mytilus</taxon>
    </lineage>
</organism>
<keyword evidence="2" id="KW-1185">Reference proteome</keyword>
<dbReference type="Proteomes" id="UP000596742">
    <property type="component" value="Unassembled WGS sequence"/>
</dbReference>
<dbReference type="InterPro" id="IPR011042">
    <property type="entry name" value="6-blade_b-propeller_TolB-like"/>
</dbReference>
<reference evidence="1" key="1">
    <citation type="submission" date="2018-11" db="EMBL/GenBank/DDBJ databases">
        <authorList>
            <person name="Alioto T."/>
            <person name="Alioto T."/>
        </authorList>
    </citation>
    <scope>NUCLEOTIDE SEQUENCE</scope>
</reference>
<dbReference type="Gene3D" id="2.120.10.30">
    <property type="entry name" value="TolB, C-terminal domain"/>
    <property type="match status" value="1"/>
</dbReference>
<dbReference type="SUPFAM" id="SSF101898">
    <property type="entry name" value="NHL repeat"/>
    <property type="match status" value="1"/>
</dbReference>
<name>A0A8B6FGN7_MYTGA</name>
<evidence type="ECO:0000313" key="1">
    <source>
        <dbReference type="EMBL" id="VDI49872.1"/>
    </source>
</evidence>
<proteinExistence type="predicted"/>
<dbReference type="OrthoDB" id="6105938at2759"/>
<evidence type="ECO:0000313" key="2">
    <source>
        <dbReference type="Proteomes" id="UP000596742"/>
    </source>
</evidence>
<dbReference type="AlphaFoldDB" id="A0A8B6FGN7"/>
<protein>
    <submittedName>
        <fullName evidence="1">Uncharacterized protein</fullName>
    </submittedName>
</protein>
<gene>
    <name evidence="1" type="ORF">MGAL_10B015473</name>
</gene>
<sequence length="131" mass="14599">MSHTVIEGMEMERLDRIALFQGNIYGTKYWRDSVCCCNSTGEPLWIFQHQDIKRPVGITLDKNGFVYIDSDGNNSVVVVSSDGKTCKTILSEADGIEEPYGIDINKDTGMMIVSSKISEDSIYETAGVYKI</sequence>
<comment type="caution">
    <text evidence="1">The sequence shown here is derived from an EMBL/GenBank/DDBJ whole genome shotgun (WGS) entry which is preliminary data.</text>
</comment>